<comment type="caution">
    <text evidence="2">The sequence shown here is derived from an EMBL/GenBank/DDBJ whole genome shotgun (WGS) entry which is preliminary data.</text>
</comment>
<accession>A0A8J7JG17</accession>
<dbReference type="RefSeq" id="WP_194032293.1">
    <property type="nucleotide sequence ID" value="NZ_JADEWZ010000100.1"/>
</dbReference>
<feature type="compositionally biased region" description="Polar residues" evidence="1">
    <location>
        <begin position="1"/>
        <end position="14"/>
    </location>
</feature>
<dbReference type="Proteomes" id="UP000654482">
    <property type="component" value="Unassembled WGS sequence"/>
</dbReference>
<proteinExistence type="predicted"/>
<gene>
    <name evidence="2" type="ORF">IQ249_25475</name>
</gene>
<dbReference type="InterPro" id="IPR029024">
    <property type="entry name" value="TerB-like"/>
</dbReference>
<dbReference type="SUPFAM" id="SSF158682">
    <property type="entry name" value="TerB-like"/>
    <property type="match status" value="1"/>
</dbReference>
<name>A0A8J7JG17_9CYAN</name>
<sequence length="385" mass="41383">MSNSHPPTPQNAVEPNNDPIADTVGKVTQEAAEVVENVVESASQTAQQLFEQTTETAGNTLSAVADNPLIKFFSDKLGADWLKTLLGGVDVEKVNARVRAIQQEHPEESPSQIAHRLIVKKALYAAGVGFTTNIIPPIAAALLGIELIATAKMQAEMVYEIAAAHGLDLYASTRRGEVIAIFGLALGSETLKAGLGFVEMIPGVGAVVGASSNAVMFYALGFIATRLYEQKQQSATVDPIALQAESEAYIKTLLSQREIMDRILVHMVLASYPGRSWSHILPNLPPTSESSDSISASEQSWSDILLELRSMDLSPASIDAIATHLKNPQPLQDLLEQLESDCAVVLLAQCRHIAQIDGVVTDAEAKILDAIRQRVNTSESDEVIR</sequence>
<keyword evidence="3" id="KW-1185">Reference proteome</keyword>
<evidence type="ECO:0000313" key="2">
    <source>
        <dbReference type="EMBL" id="MBE9119205.1"/>
    </source>
</evidence>
<feature type="region of interest" description="Disordered" evidence="1">
    <location>
        <begin position="1"/>
        <end position="21"/>
    </location>
</feature>
<evidence type="ECO:0000256" key="1">
    <source>
        <dbReference type="SAM" id="MobiDB-lite"/>
    </source>
</evidence>
<protein>
    <submittedName>
        <fullName evidence="2">Uncharacterized protein</fullName>
    </submittedName>
</protein>
<evidence type="ECO:0000313" key="3">
    <source>
        <dbReference type="Proteomes" id="UP000654482"/>
    </source>
</evidence>
<reference evidence="2" key="1">
    <citation type="submission" date="2020-10" db="EMBL/GenBank/DDBJ databases">
        <authorList>
            <person name="Castelo-Branco R."/>
            <person name="Eusebio N."/>
            <person name="Adriana R."/>
            <person name="Vieira A."/>
            <person name="Brugerolle De Fraissinette N."/>
            <person name="Rezende De Castro R."/>
            <person name="Schneider M.P."/>
            <person name="Vasconcelos V."/>
            <person name="Leao P.N."/>
        </authorList>
    </citation>
    <scope>NUCLEOTIDE SEQUENCE</scope>
    <source>
        <strain evidence="2">LEGE 07157</strain>
    </source>
</reference>
<dbReference type="AlphaFoldDB" id="A0A8J7JG17"/>
<organism evidence="2 3">
    <name type="scientific">Lusitaniella coriacea LEGE 07157</name>
    <dbReference type="NCBI Taxonomy" id="945747"/>
    <lineage>
        <taxon>Bacteria</taxon>
        <taxon>Bacillati</taxon>
        <taxon>Cyanobacteriota</taxon>
        <taxon>Cyanophyceae</taxon>
        <taxon>Spirulinales</taxon>
        <taxon>Lusitaniellaceae</taxon>
        <taxon>Lusitaniella</taxon>
    </lineage>
</organism>
<dbReference type="EMBL" id="JADEWZ010000100">
    <property type="protein sequence ID" value="MBE9119205.1"/>
    <property type="molecule type" value="Genomic_DNA"/>
</dbReference>